<organism evidence="3 4">
    <name type="scientific">Terrisporobacter othiniensis</name>
    <dbReference type="NCBI Taxonomy" id="1577792"/>
    <lineage>
        <taxon>Bacteria</taxon>
        <taxon>Bacillati</taxon>
        <taxon>Bacillota</taxon>
        <taxon>Clostridia</taxon>
        <taxon>Peptostreptococcales</taxon>
        <taxon>Peptostreptococcaceae</taxon>
        <taxon>Terrisporobacter</taxon>
    </lineage>
</organism>
<evidence type="ECO:0000313" key="4">
    <source>
        <dbReference type="Proteomes" id="UP000031189"/>
    </source>
</evidence>
<feature type="coiled-coil region" evidence="1">
    <location>
        <begin position="81"/>
        <end position="139"/>
    </location>
</feature>
<sequence>MKKILKIIMVSLCILTVSAPNILASSKSNELSTKQYTKTLKTYIKKDKFDTLDKYPTVLNPIKLHKAEKVGVDYGYIEPTLKKIKENKKKTQSLISFLENNSTNNKEINILAKDMLSMLNDMNDNLDKAYNEFKNQYKKDISECDKLDNLQSKPTYFGFKNKLCAYDYINKYNDRVDKVMKIYNQIKKVS</sequence>
<reference evidence="3 4" key="1">
    <citation type="submission" date="2014-12" db="EMBL/GenBank/DDBJ databases">
        <title>Draft genome sequence of Terrisporobacter sp. 08-306576, isolated from the blood culture of a bacteremia patient.</title>
        <authorList>
            <person name="Lund L.C."/>
            <person name="Sydenham T.V."/>
            <person name="Hogh S.V."/>
            <person name="Skov M.N."/>
            <person name="Kemp M."/>
            <person name="Justesen U.S."/>
        </authorList>
    </citation>
    <scope>NUCLEOTIDE SEQUENCE [LARGE SCALE GENOMIC DNA]</scope>
    <source>
        <strain evidence="3 4">08-306576</strain>
    </source>
</reference>
<dbReference type="RefSeq" id="WP_039678243.1">
    <property type="nucleotide sequence ID" value="NZ_JAWGXO010000003.1"/>
</dbReference>
<proteinExistence type="predicted"/>
<feature type="chain" id="PRO_5038718840" evidence="2">
    <location>
        <begin position="20"/>
        <end position="190"/>
    </location>
</feature>
<name>A0A0B3W093_9FIRM</name>
<evidence type="ECO:0000256" key="2">
    <source>
        <dbReference type="SAM" id="SignalP"/>
    </source>
</evidence>
<keyword evidence="4" id="KW-1185">Reference proteome</keyword>
<comment type="caution">
    <text evidence="3">The sequence shown here is derived from an EMBL/GenBank/DDBJ whole genome shotgun (WGS) entry which is preliminary data.</text>
</comment>
<evidence type="ECO:0000313" key="3">
    <source>
        <dbReference type="EMBL" id="KHS58554.1"/>
    </source>
</evidence>
<protein>
    <submittedName>
        <fullName evidence="3">Uncharacterized protein</fullName>
    </submittedName>
</protein>
<dbReference type="EMBL" id="JWHR01000027">
    <property type="protein sequence ID" value="KHS58554.1"/>
    <property type="molecule type" value="Genomic_DNA"/>
</dbReference>
<feature type="signal peptide" evidence="2">
    <location>
        <begin position="1"/>
        <end position="19"/>
    </location>
</feature>
<dbReference type="Proteomes" id="UP000031189">
    <property type="component" value="Unassembled WGS sequence"/>
</dbReference>
<evidence type="ECO:0000256" key="1">
    <source>
        <dbReference type="SAM" id="Coils"/>
    </source>
</evidence>
<accession>A0A0B3W093</accession>
<keyword evidence="1" id="KW-0175">Coiled coil</keyword>
<keyword evidence="2" id="KW-0732">Signal</keyword>
<dbReference type="AlphaFoldDB" id="A0A0B3W093"/>
<dbReference type="OrthoDB" id="9832104at2"/>
<gene>
    <name evidence="3" type="ORF">QX51_02005</name>
</gene>